<dbReference type="AlphaFoldDB" id="A0A822Y0D2"/>
<sequence>MAVSAFRGATYARLPLLHHSKPKLPCISISTSIRSRKLRVRSNRLALFARYAQAQDFSSRLQGRIDDLPKLVEDIVQTSINTGPRGAYRLAQGIQAVIGVGREWLVDVSKVQDLDTEIVVAATRGPNANAAAISANLVVDERQMNALFLDVVRVSESYGLRFPREFALLMKQLLYFDRYTRLLAPNLNMLQDQRITIVSNRSSIRNTF</sequence>
<evidence type="ECO:0000313" key="1">
    <source>
        <dbReference type="EMBL" id="DAD25752.1"/>
    </source>
</evidence>
<protein>
    <submittedName>
        <fullName evidence="1">Uncharacterized protein</fullName>
    </submittedName>
</protein>
<reference evidence="1 2" key="1">
    <citation type="journal article" date="2020" name="Mol. Biol. Evol.">
        <title>Distinct Expression and Methylation Patterns for Genes with Different Fates following a Single Whole-Genome Duplication in Flowering Plants.</title>
        <authorList>
            <person name="Shi T."/>
            <person name="Rahmani R.S."/>
            <person name="Gugger P.F."/>
            <person name="Wang M."/>
            <person name="Li H."/>
            <person name="Zhang Y."/>
            <person name="Li Z."/>
            <person name="Wang Q."/>
            <person name="Van de Peer Y."/>
            <person name="Marchal K."/>
            <person name="Chen J."/>
        </authorList>
    </citation>
    <scope>NUCLEOTIDE SEQUENCE [LARGE SCALE GENOMIC DNA]</scope>
    <source>
        <tissue evidence="1">Leaf</tissue>
    </source>
</reference>
<dbReference type="Proteomes" id="UP000607653">
    <property type="component" value="Unassembled WGS sequence"/>
</dbReference>
<keyword evidence="2" id="KW-1185">Reference proteome</keyword>
<proteinExistence type="predicted"/>
<name>A0A822Y0D2_NELNU</name>
<comment type="caution">
    <text evidence="1">The sequence shown here is derived from an EMBL/GenBank/DDBJ whole genome shotgun (WGS) entry which is preliminary data.</text>
</comment>
<gene>
    <name evidence="1" type="ORF">HUJ06_027220</name>
</gene>
<organism evidence="1 2">
    <name type="scientific">Nelumbo nucifera</name>
    <name type="common">Sacred lotus</name>
    <dbReference type="NCBI Taxonomy" id="4432"/>
    <lineage>
        <taxon>Eukaryota</taxon>
        <taxon>Viridiplantae</taxon>
        <taxon>Streptophyta</taxon>
        <taxon>Embryophyta</taxon>
        <taxon>Tracheophyta</taxon>
        <taxon>Spermatophyta</taxon>
        <taxon>Magnoliopsida</taxon>
        <taxon>Proteales</taxon>
        <taxon>Nelumbonaceae</taxon>
        <taxon>Nelumbo</taxon>
    </lineage>
</organism>
<dbReference type="EMBL" id="DUZY01000002">
    <property type="protein sequence ID" value="DAD25752.1"/>
    <property type="molecule type" value="Genomic_DNA"/>
</dbReference>
<evidence type="ECO:0000313" key="2">
    <source>
        <dbReference type="Proteomes" id="UP000607653"/>
    </source>
</evidence>
<accession>A0A822Y0D2</accession>